<evidence type="ECO:0000256" key="6">
    <source>
        <dbReference type="ARBA" id="ARBA00022723"/>
    </source>
</evidence>
<dbReference type="GeneID" id="86821098"/>
<dbReference type="Pfam" id="PF00425">
    <property type="entry name" value="Chorismate_bind"/>
    <property type="match status" value="1"/>
</dbReference>
<dbReference type="PANTHER" id="PTHR11236:SF48">
    <property type="entry name" value="ISOCHORISMATE SYNTHASE MENF"/>
    <property type="match status" value="1"/>
</dbReference>
<dbReference type="GO" id="GO:0000162">
    <property type="term" value="P:L-tryptophan biosynthetic process"/>
    <property type="evidence" value="ECO:0007669"/>
    <property type="project" value="TreeGrafter"/>
</dbReference>
<dbReference type="Proteomes" id="UP000003100">
    <property type="component" value="Unassembled WGS sequence"/>
</dbReference>
<dbReference type="GO" id="GO:0046872">
    <property type="term" value="F:metal ion binding"/>
    <property type="evidence" value="ECO:0007669"/>
    <property type="project" value="UniProtKB-KW"/>
</dbReference>
<dbReference type="InterPro" id="IPR015890">
    <property type="entry name" value="Chorismate_C"/>
</dbReference>
<keyword evidence="15" id="KW-1185">Reference proteome</keyword>
<sequence>MPVKTLVQELPFYKKTSDLFQLYAQNPQAIFLDSSLQNELGRYSIICLNPYLTVKEEDGICYCNGLPCQESFETVMERYLREHREKNPTSLPLIAGAVGYLTYDYGRKFEQISSRHPKKIQMPEAQFTFFDNYLIEDTLEKKLWITAHGEQKKAETSISQIVSQIQNCPEMPSCGRHSHVAPYHPNFQKEEYKRAVDRMISYITEGDIYIANMTQQLQVQSSLSPYEAFRYLRSYNPSPFGAYLNYGDFQIVCSSPERFLQVRDGLVETRPIKGTRKRGSTPEEDQALRRELENSSKDHSELLMIVDLERNDLNHVCEPGSVKVTEHFAVEAYATVFHLVSTIVGKLRPNLGLMDLIRAAFPGGSITGAPKIRAMEIIDELENDRRNLYTGSIGYLSLDGSCDLNIVIRTALHKNGTYYLGVGGGITCESDLEFEYEETLQKAKAVLEALSDR</sequence>
<feature type="domain" description="Chorismate-utilising enzyme C-terminal" evidence="12">
    <location>
        <begin position="189"/>
        <end position="442"/>
    </location>
</feature>
<name>C0CND9_BLAHS</name>
<dbReference type="PANTHER" id="PTHR11236">
    <property type="entry name" value="AMINOBENZOATE/ANTHRANILATE SYNTHASE"/>
    <property type="match status" value="1"/>
</dbReference>
<accession>C0CND9</accession>
<evidence type="ECO:0000256" key="11">
    <source>
        <dbReference type="SAM" id="MobiDB-lite"/>
    </source>
</evidence>
<dbReference type="HOGENOM" id="CLU_006493_7_2_9"/>
<dbReference type="PATRIC" id="fig|476272.21.peg.1813"/>
<feature type="region of interest" description="Disordered" evidence="11">
    <location>
        <begin position="271"/>
        <end position="295"/>
    </location>
</feature>
<evidence type="ECO:0000256" key="9">
    <source>
        <dbReference type="ARBA" id="ARBA00025634"/>
    </source>
</evidence>
<dbReference type="InterPro" id="IPR019999">
    <property type="entry name" value="Anth_synth_I-like"/>
</dbReference>
<comment type="subunit">
    <text evidence="2">Heterotetramer consisting of two non-identical subunits: a beta subunit (TrpG) and a large alpha subunit (TrpE).</text>
</comment>
<feature type="domain" description="Anthranilate synthase component I N-terminal" evidence="13">
    <location>
        <begin position="20"/>
        <end position="145"/>
    </location>
</feature>
<evidence type="ECO:0000313" key="14">
    <source>
        <dbReference type="EMBL" id="EEG48710.1"/>
    </source>
</evidence>
<reference evidence="14 15" key="1">
    <citation type="submission" date="2009-01" db="EMBL/GenBank/DDBJ databases">
        <authorList>
            <person name="Fulton L."/>
            <person name="Clifton S."/>
            <person name="Fulton B."/>
            <person name="Xu J."/>
            <person name="Minx P."/>
            <person name="Pepin K.H."/>
            <person name="Johnson M."/>
            <person name="Bhonagiri V."/>
            <person name="Nash W.E."/>
            <person name="Mardis E.R."/>
            <person name="Wilson R.K."/>
        </authorList>
    </citation>
    <scope>NUCLEOTIDE SEQUENCE [LARGE SCALE GENOMIC DNA]</scope>
    <source>
        <strain evidence="15">DSM 10507 / JCM 14656 / S5a33</strain>
    </source>
</reference>
<comment type="caution">
    <text evidence="14">The sequence shown here is derived from an EMBL/GenBank/DDBJ whole genome shotgun (WGS) entry which is preliminary data.</text>
</comment>
<evidence type="ECO:0000256" key="3">
    <source>
        <dbReference type="ARBA" id="ARBA00013139"/>
    </source>
</evidence>
<evidence type="ECO:0000259" key="13">
    <source>
        <dbReference type="Pfam" id="PF04715"/>
    </source>
</evidence>
<evidence type="ECO:0000256" key="2">
    <source>
        <dbReference type="ARBA" id="ARBA00011575"/>
    </source>
</evidence>
<evidence type="ECO:0000259" key="12">
    <source>
        <dbReference type="Pfam" id="PF00425"/>
    </source>
</evidence>
<comment type="function">
    <text evidence="9">Part of a heterotetrameric complex that catalyzes the two-step biosynthesis of anthranilate, an intermediate in the biosynthesis of L-tryptophan. In the first step, the glutamine-binding beta subunit (TrpG) of anthranilate synthase (AS) provides the glutamine amidotransferase activity which generates ammonia as a substrate that, along with chorismate, is used in the second step, catalyzed by the large alpha subunit of AS (TrpE) to produce anthranilate. In the absence of TrpG, TrpE can synthesize anthranilate directly from chorismate and high concentrations of ammonia.</text>
</comment>
<proteinExistence type="predicted"/>
<comment type="cofactor">
    <cofactor evidence="1">
        <name>Mg(2+)</name>
        <dbReference type="ChEBI" id="CHEBI:18420"/>
    </cofactor>
</comment>
<evidence type="ECO:0000256" key="10">
    <source>
        <dbReference type="ARBA" id="ARBA00047683"/>
    </source>
</evidence>
<keyword evidence="8" id="KW-0456">Lyase</keyword>
<dbReference type="EC" id="2.6.1.85" evidence="3"/>
<dbReference type="InterPro" id="IPR006805">
    <property type="entry name" value="Anth_synth_I_N"/>
</dbReference>
<dbReference type="GO" id="GO:0046820">
    <property type="term" value="F:4-amino-4-deoxychorismate synthase activity"/>
    <property type="evidence" value="ECO:0007669"/>
    <property type="project" value="UniProtKB-EC"/>
</dbReference>
<dbReference type="GO" id="GO:0009396">
    <property type="term" value="P:folic acid-containing compound biosynthetic process"/>
    <property type="evidence" value="ECO:0007669"/>
    <property type="project" value="InterPro"/>
</dbReference>
<dbReference type="Pfam" id="PF04715">
    <property type="entry name" value="Anth_synt_I_N"/>
    <property type="match status" value="1"/>
</dbReference>
<dbReference type="eggNOG" id="COG0147">
    <property type="taxonomic scope" value="Bacteria"/>
</dbReference>
<comment type="catalytic activity">
    <reaction evidence="10">
        <text>chorismate + L-glutamine = anthranilate + pyruvate + L-glutamate + H(+)</text>
        <dbReference type="Rhea" id="RHEA:21732"/>
        <dbReference type="ChEBI" id="CHEBI:15361"/>
        <dbReference type="ChEBI" id="CHEBI:15378"/>
        <dbReference type="ChEBI" id="CHEBI:16567"/>
        <dbReference type="ChEBI" id="CHEBI:29748"/>
        <dbReference type="ChEBI" id="CHEBI:29985"/>
        <dbReference type="ChEBI" id="CHEBI:58359"/>
        <dbReference type="EC" id="4.1.3.27"/>
    </reaction>
</comment>
<evidence type="ECO:0000256" key="4">
    <source>
        <dbReference type="ARBA" id="ARBA00020653"/>
    </source>
</evidence>
<organism evidence="14 15">
    <name type="scientific">Blautia hydrogenotrophica (strain DSM 10507 / JCM 14656 / S5a33)</name>
    <name type="common">Ruminococcus hydrogenotrophicus</name>
    <dbReference type="NCBI Taxonomy" id="476272"/>
    <lineage>
        <taxon>Bacteria</taxon>
        <taxon>Bacillati</taxon>
        <taxon>Bacillota</taxon>
        <taxon>Clostridia</taxon>
        <taxon>Lachnospirales</taxon>
        <taxon>Lachnospiraceae</taxon>
        <taxon>Blautia</taxon>
    </lineage>
</organism>
<dbReference type="InterPro" id="IPR005801">
    <property type="entry name" value="ADC_synthase"/>
</dbReference>
<dbReference type="InterPro" id="IPR005802">
    <property type="entry name" value="ADC_synth_comp_1"/>
</dbReference>
<dbReference type="SUPFAM" id="SSF56322">
    <property type="entry name" value="ADC synthase"/>
    <property type="match status" value="1"/>
</dbReference>
<evidence type="ECO:0000256" key="5">
    <source>
        <dbReference type="ARBA" id="ARBA00022679"/>
    </source>
</evidence>
<evidence type="ECO:0000256" key="7">
    <source>
        <dbReference type="ARBA" id="ARBA00022842"/>
    </source>
</evidence>
<keyword evidence="5" id="KW-0808">Transferase</keyword>
<keyword evidence="6" id="KW-0479">Metal-binding</keyword>
<protein>
    <recommendedName>
        <fullName evidence="4">Anthranilate synthase component 1</fullName>
        <ecNumber evidence="3">2.6.1.85</ecNumber>
    </recommendedName>
</protein>
<dbReference type="Gene3D" id="3.60.120.10">
    <property type="entry name" value="Anthranilate synthase"/>
    <property type="match status" value="1"/>
</dbReference>
<dbReference type="AlphaFoldDB" id="C0CND9"/>
<evidence type="ECO:0000256" key="8">
    <source>
        <dbReference type="ARBA" id="ARBA00023239"/>
    </source>
</evidence>
<evidence type="ECO:0000313" key="15">
    <source>
        <dbReference type="Proteomes" id="UP000003100"/>
    </source>
</evidence>
<evidence type="ECO:0000256" key="1">
    <source>
        <dbReference type="ARBA" id="ARBA00001946"/>
    </source>
</evidence>
<reference evidence="14 15" key="2">
    <citation type="submission" date="2009-02" db="EMBL/GenBank/DDBJ databases">
        <title>Draft genome sequence of Blautia hydrogenotrophica DSM 10507 (Ruminococcus hydrogenotrophicus DSM 10507).</title>
        <authorList>
            <person name="Sudarsanam P."/>
            <person name="Ley R."/>
            <person name="Guruge J."/>
            <person name="Turnbaugh P.J."/>
            <person name="Mahowald M."/>
            <person name="Liep D."/>
            <person name="Gordon J."/>
        </authorList>
    </citation>
    <scope>NUCLEOTIDE SEQUENCE [LARGE SCALE GENOMIC DNA]</scope>
    <source>
        <strain evidence="15">DSM 10507 / JCM 14656 / S5a33</strain>
    </source>
</reference>
<dbReference type="EMBL" id="ACBZ01000126">
    <property type="protein sequence ID" value="EEG48710.1"/>
    <property type="molecule type" value="Genomic_DNA"/>
</dbReference>
<dbReference type="PRINTS" id="PR00095">
    <property type="entry name" value="ANTSNTHASEI"/>
</dbReference>
<dbReference type="RefSeq" id="WP_005949662.1">
    <property type="nucleotide sequence ID" value="NZ_CP136423.1"/>
</dbReference>
<dbReference type="GO" id="GO:0004049">
    <property type="term" value="F:anthranilate synthase activity"/>
    <property type="evidence" value="ECO:0007669"/>
    <property type="project" value="UniProtKB-EC"/>
</dbReference>
<feature type="compositionally biased region" description="Basic and acidic residues" evidence="11">
    <location>
        <begin position="286"/>
        <end position="295"/>
    </location>
</feature>
<keyword evidence="7" id="KW-0460">Magnesium</keyword>
<gene>
    <name evidence="14" type="ORF">RUMHYD_02378</name>
</gene>
<dbReference type="NCBIfam" id="TIGR00553">
    <property type="entry name" value="pabB"/>
    <property type="match status" value="1"/>
</dbReference>